<dbReference type="Gramene" id="AUR62037084-RA">
    <property type="protein sequence ID" value="AUR62037084-RA:cds"/>
    <property type="gene ID" value="AUR62037084"/>
</dbReference>
<dbReference type="Proteomes" id="UP000596660">
    <property type="component" value="Unplaced"/>
</dbReference>
<keyword evidence="4" id="KW-1185">Reference proteome</keyword>
<evidence type="ECO:0000313" key="4">
    <source>
        <dbReference type="Proteomes" id="UP000596660"/>
    </source>
</evidence>
<dbReference type="PANTHER" id="PTHR33018">
    <property type="entry name" value="OS10G0338966 PROTEIN-RELATED"/>
    <property type="match status" value="1"/>
</dbReference>
<name>A0A803MY04_CHEQI</name>
<proteinExistence type="predicted"/>
<dbReference type="PANTHER" id="PTHR33018:SF31">
    <property type="entry name" value="TRANSPOSASE, PTTA_EN_SPM, PLANT"/>
    <property type="match status" value="1"/>
</dbReference>
<feature type="region of interest" description="Disordered" evidence="1">
    <location>
        <begin position="409"/>
        <end position="447"/>
    </location>
</feature>
<accession>A0A803MY04</accession>
<feature type="region of interest" description="Disordered" evidence="1">
    <location>
        <begin position="1"/>
        <end position="33"/>
    </location>
</feature>
<reference evidence="3" key="2">
    <citation type="submission" date="2021-03" db="UniProtKB">
        <authorList>
            <consortium name="EnsemblPlants"/>
        </authorList>
    </citation>
    <scope>IDENTIFICATION</scope>
</reference>
<dbReference type="EnsemblPlants" id="AUR62037084-RA">
    <property type="protein sequence ID" value="AUR62037084-RA:cds"/>
    <property type="gene ID" value="AUR62037084"/>
</dbReference>
<keyword evidence="2" id="KW-1133">Transmembrane helix</keyword>
<keyword evidence="2" id="KW-0472">Membrane</keyword>
<keyword evidence="2" id="KW-0812">Transmembrane</keyword>
<sequence length="748" mass="85487">MARKRKQVCPPEGDTTNGNEDDSDAERLSREDERGRTVLAAVGKAIQNGHKIPLEWEPITKMPCREHKLTFSTYIGVIVRERVCITYKTWKEVPDQLLNDLYDRIKKGFVVLEERKPYILQQADDRWRAFKTRLRRDWVYHKNSGRLRENPPNWKYPWITLDVWKKFVELSTTDTFKAVSEDSRDRSKLKTSSYCGGPLGYQYYRDEIAKECLEKGIHIEQVPRHEAWLRAHSHFKDEKYTFKNPTDLETTNAINALKGQVQRGEIVFQNQRDDILARALKKKEHGGRVRGVGSGITIKQYFGFAKPTPPSKLLRQLNYVTSEMAMLKNQNNAIMSFLLSGQNIEGVKQLVASGIGSQAGVSIGQGNGQCQPSSAFAQLSNAAQITNSSEFGLERDFLTKFLDRDVSQGGEGVISSHGIQHPPSQEYLETPDIQPHSKEQENEPEPYQVSWPEYANAESSQHVYTSVSWPETYDKLPISNLPEGMHDCCLAIEENKGIQIVATLVVENHFFDLTTGNHRVSILEDLVPTALLPCPTQDFMYVCQAKESFVPWTTRLIFPKKKYNITNEDCAMVTSGLSEVFKKEAMGMRHRNETIFLTIPFSVFHNEIVVRLDYKEMFDWCFQREVGASHMSIFMRYLSEGRKKESISGVYGFRDVNFISPLTPTEEGARSEYLSPISSVTEKKSSEDISEEEASAKRYVPLDVFKAKFEALKDNEDEFKRDFVVYALTNFLAPYMVTSLLTLAVLNL</sequence>
<organism evidence="3 4">
    <name type="scientific">Chenopodium quinoa</name>
    <name type="common">Quinoa</name>
    <dbReference type="NCBI Taxonomy" id="63459"/>
    <lineage>
        <taxon>Eukaryota</taxon>
        <taxon>Viridiplantae</taxon>
        <taxon>Streptophyta</taxon>
        <taxon>Embryophyta</taxon>
        <taxon>Tracheophyta</taxon>
        <taxon>Spermatophyta</taxon>
        <taxon>Magnoliopsida</taxon>
        <taxon>eudicotyledons</taxon>
        <taxon>Gunneridae</taxon>
        <taxon>Pentapetalae</taxon>
        <taxon>Caryophyllales</taxon>
        <taxon>Chenopodiaceae</taxon>
        <taxon>Chenopodioideae</taxon>
        <taxon>Atripliceae</taxon>
        <taxon>Chenopodium</taxon>
    </lineage>
</organism>
<evidence type="ECO:0000256" key="1">
    <source>
        <dbReference type="SAM" id="MobiDB-lite"/>
    </source>
</evidence>
<evidence type="ECO:0000313" key="3">
    <source>
        <dbReference type="EnsemblPlants" id="AUR62037084-RA:cds"/>
    </source>
</evidence>
<dbReference type="OMA" id="VTSEMAM"/>
<feature type="transmembrane region" description="Helical" evidence="2">
    <location>
        <begin position="723"/>
        <end position="746"/>
    </location>
</feature>
<protein>
    <recommendedName>
        <fullName evidence="5">Transposase</fullName>
    </recommendedName>
</protein>
<evidence type="ECO:0008006" key="5">
    <source>
        <dbReference type="Google" id="ProtNLM"/>
    </source>
</evidence>
<evidence type="ECO:0000256" key="2">
    <source>
        <dbReference type="SAM" id="Phobius"/>
    </source>
</evidence>
<reference evidence="3" key="1">
    <citation type="journal article" date="2017" name="Nature">
        <title>The genome of Chenopodium quinoa.</title>
        <authorList>
            <person name="Jarvis D.E."/>
            <person name="Ho Y.S."/>
            <person name="Lightfoot D.J."/>
            <person name="Schmoeckel S.M."/>
            <person name="Li B."/>
            <person name="Borm T.J.A."/>
            <person name="Ohyanagi H."/>
            <person name="Mineta K."/>
            <person name="Michell C.T."/>
            <person name="Saber N."/>
            <person name="Kharbatia N.M."/>
            <person name="Rupper R.R."/>
            <person name="Sharp A.R."/>
            <person name="Dally N."/>
            <person name="Boughton B.A."/>
            <person name="Woo Y.H."/>
            <person name="Gao G."/>
            <person name="Schijlen E.G.W.M."/>
            <person name="Guo X."/>
            <person name="Momin A.A."/>
            <person name="Negrao S."/>
            <person name="Al-Babili S."/>
            <person name="Gehring C."/>
            <person name="Roessner U."/>
            <person name="Jung C."/>
            <person name="Murphy K."/>
            <person name="Arold S.T."/>
            <person name="Gojobori T."/>
            <person name="van der Linden C.G."/>
            <person name="van Loo E.N."/>
            <person name="Jellen E.N."/>
            <person name="Maughan P.J."/>
            <person name="Tester M."/>
        </authorList>
    </citation>
    <scope>NUCLEOTIDE SEQUENCE [LARGE SCALE GENOMIC DNA]</scope>
    <source>
        <strain evidence="3">cv. PI 614886</strain>
    </source>
</reference>
<dbReference type="AlphaFoldDB" id="A0A803MY04"/>